<name>A0A9X0MKC7_BACCE</name>
<dbReference type="EMBL" id="NTSO01000015">
    <property type="protein sequence ID" value="PFF45960.1"/>
    <property type="molecule type" value="Genomic_DNA"/>
</dbReference>
<protein>
    <submittedName>
        <fullName evidence="1">Uncharacterized protein</fullName>
    </submittedName>
</protein>
<gene>
    <name evidence="1" type="ORF">AT268_32790</name>
    <name evidence="2" type="ORF">CN357_21110</name>
</gene>
<evidence type="ECO:0000313" key="2">
    <source>
        <dbReference type="EMBL" id="PFF45960.1"/>
    </source>
</evidence>
<reference evidence="1 3" key="1">
    <citation type="submission" date="2015-12" db="EMBL/GenBank/DDBJ databases">
        <title>Bacillus cereus Group isolate.</title>
        <authorList>
            <person name="Kovac J."/>
        </authorList>
    </citation>
    <scope>NUCLEOTIDE SEQUENCE [LARGE SCALE GENOMIC DNA]</scope>
    <source>
        <strain evidence="1 3">FSL K6-0073</strain>
    </source>
</reference>
<dbReference type="EMBL" id="LOMO01000001">
    <property type="protein sequence ID" value="KXY51265.1"/>
    <property type="molecule type" value="Genomic_DNA"/>
</dbReference>
<evidence type="ECO:0000313" key="4">
    <source>
        <dbReference type="Proteomes" id="UP000220210"/>
    </source>
</evidence>
<dbReference type="AlphaFoldDB" id="A0A9X0MKC7"/>
<sequence length="106" mass="12833">MKIGDKVWILEPLTWVNWNLPMKKRFVEGYIISENESYWIIGKTLSEDAEILKWCRKDRPNFYTTEKEVEEECWLYANRENIGHKVKLCKNPEVLRKIAELIDYHD</sequence>
<proteinExistence type="predicted"/>
<evidence type="ECO:0000313" key="3">
    <source>
        <dbReference type="Proteomes" id="UP000075476"/>
    </source>
</evidence>
<dbReference type="Proteomes" id="UP000220210">
    <property type="component" value="Unassembled WGS sequence"/>
</dbReference>
<dbReference type="Proteomes" id="UP000075476">
    <property type="component" value="Unassembled WGS sequence"/>
</dbReference>
<dbReference type="RefSeq" id="WP_061662602.1">
    <property type="nucleotide sequence ID" value="NZ_LOMO01000001.1"/>
</dbReference>
<evidence type="ECO:0000313" key="1">
    <source>
        <dbReference type="EMBL" id="KXY51265.1"/>
    </source>
</evidence>
<accession>A0A9X0MKC7</accession>
<reference evidence="2 4" key="2">
    <citation type="submission" date="2017-09" db="EMBL/GenBank/DDBJ databases">
        <title>Large-scale bioinformatics analysis of Bacillus genomes uncovers conserved roles of natural products in bacterial physiology.</title>
        <authorList>
            <consortium name="Agbiome Team Llc"/>
            <person name="Bleich R.M."/>
            <person name="Kirk G.J."/>
            <person name="Santa Maria K.C."/>
            <person name="Allen S.E."/>
            <person name="Farag S."/>
            <person name="Shank E.A."/>
            <person name="Bowers A."/>
        </authorList>
    </citation>
    <scope>NUCLEOTIDE SEQUENCE [LARGE SCALE GENOMIC DNA]</scope>
    <source>
        <strain evidence="2 4">AFS020204</strain>
    </source>
</reference>
<organism evidence="1 3">
    <name type="scientific">Bacillus cereus</name>
    <dbReference type="NCBI Taxonomy" id="1396"/>
    <lineage>
        <taxon>Bacteria</taxon>
        <taxon>Bacillati</taxon>
        <taxon>Bacillota</taxon>
        <taxon>Bacilli</taxon>
        <taxon>Bacillales</taxon>
        <taxon>Bacillaceae</taxon>
        <taxon>Bacillus</taxon>
        <taxon>Bacillus cereus group</taxon>
    </lineage>
</organism>
<comment type="caution">
    <text evidence="1">The sequence shown here is derived from an EMBL/GenBank/DDBJ whole genome shotgun (WGS) entry which is preliminary data.</text>
</comment>